<dbReference type="CDD" id="cd19499">
    <property type="entry name" value="RecA-like_ClpB_Hsp104-like"/>
    <property type="match status" value="1"/>
</dbReference>
<comment type="caution">
    <text evidence="9">The sequence shown here is derived from an EMBL/GenBank/DDBJ whole genome shotgun (WGS) entry which is preliminary data.</text>
</comment>
<dbReference type="Gene3D" id="1.10.1780.10">
    <property type="entry name" value="Clp, N-terminal domain"/>
    <property type="match status" value="1"/>
</dbReference>
<dbReference type="InterPro" id="IPR001270">
    <property type="entry name" value="ClpA/B"/>
</dbReference>
<proteinExistence type="predicted"/>
<dbReference type="InterPro" id="IPR003959">
    <property type="entry name" value="ATPase_AAA_core"/>
</dbReference>
<feature type="domain" description="Clp R" evidence="8">
    <location>
        <begin position="186"/>
        <end position="331"/>
    </location>
</feature>
<feature type="region of interest" description="Disordered" evidence="7">
    <location>
        <begin position="1281"/>
        <end position="1330"/>
    </location>
</feature>
<dbReference type="PANTHER" id="PTHR11638">
    <property type="entry name" value="ATP-DEPENDENT CLP PROTEASE"/>
    <property type="match status" value="1"/>
</dbReference>
<evidence type="ECO:0000256" key="1">
    <source>
        <dbReference type="ARBA" id="ARBA00022737"/>
    </source>
</evidence>
<dbReference type="FunFam" id="3.40.50.300:FF:000025">
    <property type="entry name" value="ATP-dependent Clp protease subunit"/>
    <property type="match status" value="1"/>
</dbReference>
<dbReference type="InterPro" id="IPR027417">
    <property type="entry name" value="P-loop_NTPase"/>
</dbReference>
<feature type="region of interest" description="Disordered" evidence="7">
    <location>
        <begin position="123"/>
        <end position="165"/>
    </location>
</feature>
<keyword evidence="4" id="KW-0143">Chaperone</keyword>
<evidence type="ECO:0000256" key="3">
    <source>
        <dbReference type="ARBA" id="ARBA00022840"/>
    </source>
</evidence>
<dbReference type="Gene3D" id="3.40.50.300">
    <property type="entry name" value="P-loop containing nucleotide triphosphate hydrolases"/>
    <property type="match status" value="3"/>
</dbReference>
<protein>
    <recommendedName>
        <fullName evidence="8">Clp R domain-containing protein</fullName>
    </recommendedName>
</protein>
<dbReference type="Pfam" id="PF00004">
    <property type="entry name" value="AAA"/>
    <property type="match status" value="1"/>
</dbReference>
<evidence type="ECO:0000259" key="8">
    <source>
        <dbReference type="PROSITE" id="PS51903"/>
    </source>
</evidence>
<evidence type="ECO:0000256" key="6">
    <source>
        <dbReference type="SAM" id="Coils"/>
    </source>
</evidence>
<dbReference type="InterPro" id="IPR041546">
    <property type="entry name" value="ClpA/ClpB_AAA_lid"/>
</dbReference>
<evidence type="ECO:0000313" key="9">
    <source>
        <dbReference type="EMBL" id="OIP82219.1"/>
    </source>
</evidence>
<dbReference type="InterPro" id="IPR018368">
    <property type="entry name" value="ClpA/B_CS1"/>
</dbReference>
<dbReference type="InterPro" id="IPR036628">
    <property type="entry name" value="Clp_N_dom_sf"/>
</dbReference>
<evidence type="ECO:0000256" key="5">
    <source>
        <dbReference type="PROSITE-ProRule" id="PRU01251"/>
    </source>
</evidence>
<keyword evidence="2" id="KW-0547">Nucleotide-binding</keyword>
<dbReference type="InterPro" id="IPR019489">
    <property type="entry name" value="Clp_ATPase_C"/>
</dbReference>
<dbReference type="InterPro" id="IPR003593">
    <property type="entry name" value="AAA+_ATPase"/>
</dbReference>
<dbReference type="SUPFAM" id="SSF81923">
    <property type="entry name" value="Double Clp-N motif"/>
    <property type="match status" value="1"/>
</dbReference>
<organism evidence="9 10">
    <name type="scientific">Candidatus Roizmanbacteria bacterium CG2_30_33_16</name>
    <dbReference type="NCBI Taxonomy" id="1805340"/>
    <lineage>
        <taxon>Bacteria</taxon>
        <taxon>Candidatus Roizmaniibacteriota</taxon>
    </lineage>
</organism>
<name>A0A1J5HCQ2_9BACT</name>
<reference evidence="9 10" key="1">
    <citation type="journal article" date="2016" name="Environ. Microbiol.">
        <title>Genomic resolution of a cold subsurface aquifer community provides metabolic insights for novel microbes adapted to high CO concentrations.</title>
        <authorList>
            <person name="Probst A.J."/>
            <person name="Castelle C.J."/>
            <person name="Singh A."/>
            <person name="Brown C.T."/>
            <person name="Anantharaman K."/>
            <person name="Sharon I."/>
            <person name="Hug L.A."/>
            <person name="Burstein D."/>
            <person name="Emerson J.B."/>
            <person name="Thomas B.C."/>
            <person name="Banfield J.F."/>
        </authorList>
    </citation>
    <scope>NUCLEOTIDE SEQUENCE [LARGE SCALE GENOMIC DNA]</scope>
    <source>
        <strain evidence="9">CG2_30_33_16</strain>
    </source>
</reference>
<dbReference type="FunFam" id="3.40.50.300:FF:000010">
    <property type="entry name" value="Chaperone clpB 1, putative"/>
    <property type="match status" value="1"/>
</dbReference>
<dbReference type="Gene3D" id="4.10.860.10">
    <property type="entry name" value="UVR domain"/>
    <property type="match status" value="1"/>
</dbReference>
<dbReference type="Proteomes" id="UP000183758">
    <property type="component" value="Unassembled WGS sequence"/>
</dbReference>
<dbReference type="PROSITE" id="PS51903">
    <property type="entry name" value="CLP_R"/>
    <property type="match status" value="1"/>
</dbReference>
<evidence type="ECO:0000313" key="10">
    <source>
        <dbReference type="Proteomes" id="UP000183758"/>
    </source>
</evidence>
<dbReference type="Pfam" id="PF07724">
    <property type="entry name" value="AAA_2"/>
    <property type="match status" value="1"/>
</dbReference>
<evidence type="ECO:0000256" key="7">
    <source>
        <dbReference type="SAM" id="MobiDB-lite"/>
    </source>
</evidence>
<dbReference type="CDD" id="cd00009">
    <property type="entry name" value="AAA"/>
    <property type="match status" value="1"/>
</dbReference>
<evidence type="ECO:0000256" key="2">
    <source>
        <dbReference type="ARBA" id="ARBA00022741"/>
    </source>
</evidence>
<dbReference type="Pfam" id="PF10431">
    <property type="entry name" value="ClpB_D2-small"/>
    <property type="match status" value="1"/>
</dbReference>
<accession>A0A1J5HCQ2</accession>
<dbReference type="Pfam" id="PF02861">
    <property type="entry name" value="Clp_N"/>
    <property type="match status" value="1"/>
</dbReference>
<dbReference type="GO" id="GO:0005737">
    <property type="term" value="C:cytoplasm"/>
    <property type="evidence" value="ECO:0007669"/>
    <property type="project" value="TreeGrafter"/>
</dbReference>
<feature type="compositionally biased region" description="Gly residues" evidence="7">
    <location>
        <begin position="142"/>
        <end position="151"/>
    </location>
</feature>
<feature type="compositionally biased region" description="Basic and acidic residues" evidence="7">
    <location>
        <begin position="1281"/>
        <end position="1310"/>
    </location>
</feature>
<gene>
    <name evidence="9" type="ORF">AUK04_05055</name>
</gene>
<feature type="compositionally biased region" description="Basic and acidic residues" evidence="7">
    <location>
        <begin position="153"/>
        <end position="165"/>
    </location>
</feature>
<feature type="region of interest" description="Disordered" evidence="7">
    <location>
        <begin position="1"/>
        <end position="32"/>
    </location>
</feature>
<keyword evidence="1 5" id="KW-0677">Repeat</keyword>
<dbReference type="SMART" id="SM00382">
    <property type="entry name" value="AAA"/>
    <property type="match status" value="2"/>
</dbReference>
<dbReference type="SUPFAM" id="SSF52540">
    <property type="entry name" value="P-loop containing nucleoside triphosphate hydrolases"/>
    <property type="match status" value="3"/>
</dbReference>
<feature type="compositionally biased region" description="Basic and acidic residues" evidence="7">
    <location>
        <begin position="123"/>
        <end position="141"/>
    </location>
</feature>
<dbReference type="PROSITE" id="PS00870">
    <property type="entry name" value="CLPAB_1"/>
    <property type="match status" value="1"/>
</dbReference>
<feature type="coiled-coil region" evidence="6">
    <location>
        <begin position="587"/>
        <end position="640"/>
    </location>
</feature>
<sequence>MSGFFDFIKKPGQQSTPTAPQPTISPPTGVANSGFAVPVAMGDVGDLGNVGVVGQGSSYNGIGTPPSGSSYNGIGTPPKPKIEMRDLGNVGVVGVVGQGSSYNGIGAPPKPKEDVGDLRVVGDVRKKKEGKDQTDQKDMGNRGDGGGLGKIGGKKEDEGQRDVEKMGEKGGVVVNSQIDSKKRVELDLLTHLTQRSNRVFMSAQTKAKELKNQLIDSEHLLHGLLADGEIYKLLTELKLQPSLLEEELNKIYRQENNAGIAQLSPRVKRIVDNSLVIARKLGFEFISPEHLLLALYEEGEGVGARILAKSGLKKEELNKKILGKKEDLEEGEKQTAVAKRSLVEQYTVDLTAKAAQGLLDPVVERSEVVERVIHILSRRMKNNPALVGEAGVGKTAIVEGLAERIVAHKVPEPLLNKRILSLDLMNVLAGASHRGEYEERMKDLIEEVKGSNGQIILFIDEIHNIIGAGGSEGSGDAANFIKPALSRGEIQLIGATTLTEYRKYIEKDAALERRFQPIVVPEPTEEQAIKMLKAIKNKYEAFHRVLIPDSAIEAAVKLSKRYIGDRFLPDKAVDLIDEAASAVRLPLISLPEEIQSIETRIKELNQEKAEAEKSGDKVKVRILNSRMADIQISLDEKKEEYNMRKGQTTTAVTVEIIKDIVARWTGIPVSKISGSEMEKLANLEKIMHERLIDQMTAVTSVAQAVRRGRAGLKSTQRPIGSFVFLGPTGVGKTELAKTLAEILFGQEEAMIRFDMTEYMEKHEVAKLLGAPPGYVGYEEGGKLTEAVRRRPYSVVLFDEVEKANADIFNILLQILDDGRLTDNKGHTISFKNTVVICTSNIGTKLIQDEMLKGGKVEIEEPPMLSTYTFSPRGREILTIGNKYFEKDGAVWKNMMLLDYFSGNQVEKVEIQPENSDIDKQIGFPTFGFDTHAISPQGVETITKGEQIFIRTATTAKVWKKQTLIEYFKDHVVINALPDAPEEQLPTGKLKTHAFSLDEKEIVTTGGRFWRRKGGTTNWETGILVEYFGQQKAEKGSLPLTHWDIHTFSPTGKEIIIVNDQIWFKEITETVWHGQLLKDYFGQNFPLEKETTEKQKIEEENDMKKYGNIKNKVMNELRKFFRPELINRFDEVIIFEPLKFIHMIEIVRLQLKGLTKLLEDQDIGFIYTDAAVKEIVRNGFDPIYGARPLRRAIQKLIENPISTLIIEGKVKPGSQISIDFDGTGFIFNIERMEAVSAQNNQNADVKKEFKCEKCANQFTTVIAANSTVVCSKCASKQLQEVKAEGKDMGNNKGDMGENEKKDEKIEMKEVEGAVGKDQTGKADGTERKLTN</sequence>
<dbReference type="Pfam" id="PF17871">
    <property type="entry name" value="AAA_lid_9"/>
    <property type="match status" value="1"/>
</dbReference>
<dbReference type="GO" id="GO:0016887">
    <property type="term" value="F:ATP hydrolysis activity"/>
    <property type="evidence" value="ECO:0007669"/>
    <property type="project" value="InterPro"/>
</dbReference>
<dbReference type="GO" id="GO:0034605">
    <property type="term" value="P:cellular response to heat"/>
    <property type="evidence" value="ECO:0007669"/>
    <property type="project" value="TreeGrafter"/>
</dbReference>
<dbReference type="PRINTS" id="PR00300">
    <property type="entry name" value="CLPPROTEASEA"/>
</dbReference>
<dbReference type="Gene3D" id="1.10.8.60">
    <property type="match status" value="2"/>
</dbReference>
<dbReference type="SMART" id="SM01086">
    <property type="entry name" value="ClpB_D2-small"/>
    <property type="match status" value="1"/>
</dbReference>
<dbReference type="GO" id="GO:0005524">
    <property type="term" value="F:ATP binding"/>
    <property type="evidence" value="ECO:0007669"/>
    <property type="project" value="UniProtKB-KW"/>
</dbReference>
<dbReference type="InterPro" id="IPR050130">
    <property type="entry name" value="ClpA_ClpB"/>
</dbReference>
<dbReference type="InterPro" id="IPR004176">
    <property type="entry name" value="Clp_R_N"/>
</dbReference>
<keyword evidence="6" id="KW-0175">Coiled coil</keyword>
<keyword evidence="3" id="KW-0067">ATP-binding</keyword>
<evidence type="ECO:0000256" key="4">
    <source>
        <dbReference type="ARBA" id="ARBA00023186"/>
    </source>
</evidence>
<dbReference type="EMBL" id="MNZM01000120">
    <property type="protein sequence ID" value="OIP82219.1"/>
    <property type="molecule type" value="Genomic_DNA"/>
</dbReference>
<feature type="compositionally biased region" description="Basic and acidic residues" evidence="7">
    <location>
        <begin position="1317"/>
        <end position="1330"/>
    </location>
</feature>
<dbReference type="PANTHER" id="PTHR11638:SF18">
    <property type="entry name" value="HEAT SHOCK PROTEIN 104"/>
    <property type="match status" value="1"/>
</dbReference>